<dbReference type="PANTHER" id="PTHR24409">
    <property type="entry name" value="ZINC FINGER PROTEIN 142"/>
    <property type="match status" value="1"/>
</dbReference>
<evidence type="ECO:0000256" key="5">
    <source>
        <dbReference type="PROSITE-ProRule" id="PRU00042"/>
    </source>
</evidence>
<name>A0A067M8U7_BOTB1</name>
<dbReference type="Gene3D" id="3.30.160.60">
    <property type="entry name" value="Classic Zinc Finger"/>
    <property type="match status" value="1"/>
</dbReference>
<gene>
    <name evidence="7" type="ORF">BOTBODRAFT_177601</name>
</gene>
<dbReference type="GO" id="GO:0005634">
    <property type="term" value="C:nucleus"/>
    <property type="evidence" value="ECO:0007669"/>
    <property type="project" value="TreeGrafter"/>
</dbReference>
<evidence type="ECO:0000313" key="7">
    <source>
        <dbReference type="EMBL" id="KDQ11130.1"/>
    </source>
</evidence>
<dbReference type="InterPro" id="IPR013087">
    <property type="entry name" value="Znf_C2H2_type"/>
</dbReference>
<keyword evidence="4" id="KW-0862">Zinc</keyword>
<dbReference type="GO" id="GO:0000981">
    <property type="term" value="F:DNA-binding transcription factor activity, RNA polymerase II-specific"/>
    <property type="evidence" value="ECO:0007669"/>
    <property type="project" value="TreeGrafter"/>
</dbReference>
<dbReference type="SUPFAM" id="SSF57667">
    <property type="entry name" value="beta-beta-alpha zinc fingers"/>
    <property type="match status" value="1"/>
</dbReference>
<dbReference type="InParanoid" id="A0A067M8U7"/>
<keyword evidence="2" id="KW-0677">Repeat</keyword>
<dbReference type="Pfam" id="PF12874">
    <property type="entry name" value="zf-met"/>
    <property type="match status" value="2"/>
</dbReference>
<accession>A0A067M8U7</accession>
<evidence type="ECO:0000256" key="4">
    <source>
        <dbReference type="ARBA" id="ARBA00022833"/>
    </source>
</evidence>
<keyword evidence="1" id="KW-0479">Metal-binding</keyword>
<feature type="domain" description="C2H2-type" evidence="6">
    <location>
        <begin position="100"/>
        <end position="129"/>
    </location>
</feature>
<dbReference type="PROSITE" id="PS50157">
    <property type="entry name" value="ZINC_FINGER_C2H2_2"/>
    <property type="match status" value="3"/>
</dbReference>
<evidence type="ECO:0000256" key="3">
    <source>
        <dbReference type="ARBA" id="ARBA00022771"/>
    </source>
</evidence>
<evidence type="ECO:0000256" key="1">
    <source>
        <dbReference type="ARBA" id="ARBA00022723"/>
    </source>
</evidence>
<dbReference type="EMBL" id="KL198061">
    <property type="protein sequence ID" value="KDQ11130.1"/>
    <property type="molecule type" value="Genomic_DNA"/>
</dbReference>
<dbReference type="GO" id="GO:0000977">
    <property type="term" value="F:RNA polymerase II transcription regulatory region sequence-specific DNA binding"/>
    <property type="evidence" value="ECO:0007669"/>
    <property type="project" value="TreeGrafter"/>
</dbReference>
<protein>
    <recommendedName>
        <fullName evidence="6">C2H2-type domain-containing protein</fullName>
    </recommendedName>
</protein>
<evidence type="ECO:0000259" key="6">
    <source>
        <dbReference type="PROSITE" id="PS50157"/>
    </source>
</evidence>
<dbReference type="OrthoDB" id="6077919at2759"/>
<feature type="domain" description="C2H2-type" evidence="6">
    <location>
        <begin position="202"/>
        <end position="226"/>
    </location>
</feature>
<reference evidence="8" key="1">
    <citation type="journal article" date="2014" name="Proc. Natl. Acad. Sci. U.S.A.">
        <title>Extensive sampling of basidiomycete genomes demonstrates inadequacy of the white-rot/brown-rot paradigm for wood decay fungi.</title>
        <authorList>
            <person name="Riley R."/>
            <person name="Salamov A.A."/>
            <person name="Brown D.W."/>
            <person name="Nagy L.G."/>
            <person name="Floudas D."/>
            <person name="Held B.W."/>
            <person name="Levasseur A."/>
            <person name="Lombard V."/>
            <person name="Morin E."/>
            <person name="Otillar R."/>
            <person name="Lindquist E.A."/>
            <person name="Sun H."/>
            <person name="LaButti K.M."/>
            <person name="Schmutz J."/>
            <person name="Jabbour D."/>
            <person name="Luo H."/>
            <person name="Baker S.E."/>
            <person name="Pisabarro A.G."/>
            <person name="Walton J.D."/>
            <person name="Blanchette R.A."/>
            <person name="Henrissat B."/>
            <person name="Martin F."/>
            <person name="Cullen D."/>
            <person name="Hibbett D.S."/>
            <person name="Grigoriev I.V."/>
        </authorList>
    </citation>
    <scope>NUCLEOTIDE SEQUENCE [LARGE SCALE GENOMIC DNA]</scope>
    <source>
        <strain evidence="8">FD-172 SS1</strain>
    </source>
</reference>
<proteinExistence type="predicted"/>
<organism evidence="7 8">
    <name type="scientific">Botryobasidium botryosum (strain FD-172 SS1)</name>
    <dbReference type="NCBI Taxonomy" id="930990"/>
    <lineage>
        <taxon>Eukaryota</taxon>
        <taxon>Fungi</taxon>
        <taxon>Dikarya</taxon>
        <taxon>Basidiomycota</taxon>
        <taxon>Agaricomycotina</taxon>
        <taxon>Agaricomycetes</taxon>
        <taxon>Cantharellales</taxon>
        <taxon>Botryobasidiaceae</taxon>
        <taxon>Botryobasidium</taxon>
    </lineage>
</organism>
<sequence length="282" mass="32460">MTYCKRCSRTFTDLTALQQHKRDSGRHNQCHICSGRDYATWDGLESHWINSPRHFYCQFCEEHFDDDDELDEHDEEEHYYCDSCDSIFPDEVEHNSQNHHYCIACRRLFSTEHGLRCHLNSSIHVGRTIKCGCPKAFTCKSALLQHMESGGCASGMTRHRLNDAVTTMDRSNVITNAARLIGGLSQPIETWATEKAWNGAAYECYFCHSTFRSLTALNQHLQSPRHEEKIYFCPKHDCKKEFTTLSGLCQHVESGSCGVLRFREVQAVMDSLVRGMKRLTAY</sequence>
<dbReference type="AlphaFoldDB" id="A0A067M8U7"/>
<dbReference type="PANTHER" id="PTHR24409:SF356">
    <property type="entry name" value="C2H2 FINGER DOMAIN TRANSCRIPTION FACTOR (EUROFUNG)"/>
    <property type="match status" value="1"/>
</dbReference>
<evidence type="ECO:0000313" key="8">
    <source>
        <dbReference type="Proteomes" id="UP000027195"/>
    </source>
</evidence>
<dbReference type="SMART" id="SM00355">
    <property type="entry name" value="ZnF_C2H2"/>
    <property type="match status" value="6"/>
</dbReference>
<feature type="domain" description="C2H2-type" evidence="6">
    <location>
        <begin position="2"/>
        <end position="27"/>
    </location>
</feature>
<keyword evidence="3 5" id="KW-0863">Zinc-finger</keyword>
<dbReference type="InterPro" id="IPR036236">
    <property type="entry name" value="Znf_C2H2_sf"/>
</dbReference>
<keyword evidence="8" id="KW-1185">Reference proteome</keyword>
<dbReference type="GO" id="GO:0008270">
    <property type="term" value="F:zinc ion binding"/>
    <property type="evidence" value="ECO:0007669"/>
    <property type="project" value="UniProtKB-KW"/>
</dbReference>
<evidence type="ECO:0000256" key="2">
    <source>
        <dbReference type="ARBA" id="ARBA00022737"/>
    </source>
</evidence>
<dbReference type="HOGENOM" id="CLU_075838_1_1_1"/>
<dbReference type="Proteomes" id="UP000027195">
    <property type="component" value="Unassembled WGS sequence"/>
</dbReference>
<dbReference type="PROSITE" id="PS00028">
    <property type="entry name" value="ZINC_FINGER_C2H2_1"/>
    <property type="match status" value="3"/>
</dbReference>
<dbReference type="STRING" id="930990.A0A067M8U7"/>